<dbReference type="PANTHER" id="PTHR33202:SF7">
    <property type="entry name" value="FERRIC UPTAKE REGULATION PROTEIN"/>
    <property type="match status" value="1"/>
</dbReference>
<evidence type="ECO:0000313" key="2">
    <source>
        <dbReference type="Proteomes" id="UP001327027"/>
    </source>
</evidence>
<dbReference type="EMBL" id="JAYKLX010000006">
    <property type="protein sequence ID" value="MEB3346692.1"/>
    <property type="molecule type" value="Genomic_DNA"/>
</dbReference>
<protein>
    <submittedName>
        <fullName evidence="1">Transcriptional repressor</fullName>
    </submittedName>
</protein>
<comment type="caution">
    <text evidence="1">The sequence shown here is derived from an EMBL/GenBank/DDBJ whole genome shotgun (WGS) entry which is preliminary data.</text>
</comment>
<gene>
    <name evidence="1" type="ORF">U6A24_14535</name>
</gene>
<dbReference type="InterPro" id="IPR036390">
    <property type="entry name" value="WH_DNA-bd_sf"/>
</dbReference>
<proteinExistence type="predicted"/>
<accession>A0ABU5ZXU1</accession>
<sequence length="124" mass="13984">MKRRNTPTKDAVLSVLKSSTKAMSQDAIQDKISIEINRATIYRVLNRFCNDGILHRIVAEDGKQYFALCAKCGEDQKPQHHFHFRCINCETIECLPAPVHFSIETGYQVAHVNCVLTGVCKDCS</sequence>
<dbReference type="RefSeq" id="WP_324180718.1">
    <property type="nucleotide sequence ID" value="NZ_BAABAW010000006.1"/>
</dbReference>
<dbReference type="PANTHER" id="PTHR33202">
    <property type="entry name" value="ZINC UPTAKE REGULATION PROTEIN"/>
    <property type="match status" value="1"/>
</dbReference>
<reference evidence="1 2" key="1">
    <citation type="journal article" date="2013" name="Int. J. Syst. Evol. Microbiol.">
        <title>Aquimarina gracilis sp. nov., isolated from the gut microflora of a mussel, Mytilus coruscus, and emended description of Aquimarina spongiae.</title>
        <authorList>
            <person name="Park S.C."/>
            <person name="Choe H.N."/>
            <person name="Baik K.S."/>
            <person name="Seong C.N."/>
        </authorList>
    </citation>
    <scope>NUCLEOTIDE SEQUENCE [LARGE SCALE GENOMIC DNA]</scope>
    <source>
        <strain evidence="1 2">PSC32</strain>
    </source>
</reference>
<dbReference type="InterPro" id="IPR036388">
    <property type="entry name" value="WH-like_DNA-bd_sf"/>
</dbReference>
<evidence type="ECO:0000313" key="1">
    <source>
        <dbReference type="EMBL" id="MEB3346692.1"/>
    </source>
</evidence>
<organism evidence="1 2">
    <name type="scientific">Aquimarina gracilis</name>
    <dbReference type="NCBI Taxonomy" id="874422"/>
    <lineage>
        <taxon>Bacteria</taxon>
        <taxon>Pseudomonadati</taxon>
        <taxon>Bacteroidota</taxon>
        <taxon>Flavobacteriia</taxon>
        <taxon>Flavobacteriales</taxon>
        <taxon>Flavobacteriaceae</taxon>
        <taxon>Aquimarina</taxon>
    </lineage>
</organism>
<dbReference type="InterPro" id="IPR002481">
    <property type="entry name" value="FUR"/>
</dbReference>
<dbReference type="SUPFAM" id="SSF46785">
    <property type="entry name" value="Winged helix' DNA-binding domain"/>
    <property type="match status" value="1"/>
</dbReference>
<dbReference type="Proteomes" id="UP001327027">
    <property type="component" value="Unassembled WGS sequence"/>
</dbReference>
<name>A0ABU5ZXU1_9FLAO</name>
<keyword evidence="2" id="KW-1185">Reference proteome</keyword>
<dbReference type="Pfam" id="PF01475">
    <property type="entry name" value="FUR"/>
    <property type="match status" value="1"/>
</dbReference>
<dbReference type="Gene3D" id="1.10.10.10">
    <property type="entry name" value="Winged helix-like DNA-binding domain superfamily/Winged helix DNA-binding domain"/>
    <property type="match status" value="1"/>
</dbReference>